<comment type="pathway">
    <text evidence="4">Cofactor biosynthesis; (R)-pantothenate biosynthesis; (R)-pantoate from 3-methyl-2-oxobutanoate: step 2/2.</text>
</comment>
<comment type="function">
    <text evidence="4">Catalyzes the NADPH-dependent reduction of ketopantoate into pantoic acid.</text>
</comment>
<protein>
    <recommendedName>
        <fullName evidence="4">2-dehydropantoate 2-reductase</fullName>
        <ecNumber evidence="4">1.1.1.169</ecNumber>
    </recommendedName>
    <alternativeName>
        <fullName evidence="4">Ketopantoate reductase</fullName>
    </alternativeName>
</protein>
<evidence type="ECO:0000313" key="8">
    <source>
        <dbReference type="Proteomes" id="UP001249240"/>
    </source>
</evidence>
<dbReference type="NCBIfam" id="TIGR00745">
    <property type="entry name" value="apbA_panE"/>
    <property type="match status" value="1"/>
</dbReference>
<name>A0AAW8T2M4_9ENTE</name>
<evidence type="ECO:0000256" key="1">
    <source>
        <dbReference type="ARBA" id="ARBA00007870"/>
    </source>
</evidence>
<dbReference type="GO" id="GO:0005737">
    <property type="term" value="C:cytoplasm"/>
    <property type="evidence" value="ECO:0007669"/>
    <property type="project" value="TreeGrafter"/>
</dbReference>
<gene>
    <name evidence="7" type="ORF">P7D78_12965</name>
</gene>
<dbReference type="FunFam" id="3.40.50.720:FF:000307">
    <property type="entry name" value="2-dehydropantoate 2-reductase"/>
    <property type="match status" value="1"/>
</dbReference>
<dbReference type="EC" id="1.1.1.169" evidence="4"/>
<dbReference type="EMBL" id="JARPXM010000013">
    <property type="protein sequence ID" value="MDT2539039.1"/>
    <property type="molecule type" value="Genomic_DNA"/>
</dbReference>
<evidence type="ECO:0000256" key="4">
    <source>
        <dbReference type="RuleBase" id="RU362068"/>
    </source>
</evidence>
<evidence type="ECO:0000256" key="2">
    <source>
        <dbReference type="ARBA" id="ARBA00022857"/>
    </source>
</evidence>
<dbReference type="InterPro" id="IPR036291">
    <property type="entry name" value="NAD(P)-bd_dom_sf"/>
</dbReference>
<dbReference type="Gene3D" id="3.40.50.720">
    <property type="entry name" value="NAD(P)-binding Rossmann-like Domain"/>
    <property type="match status" value="1"/>
</dbReference>
<dbReference type="Proteomes" id="UP001249240">
    <property type="component" value="Unassembled WGS sequence"/>
</dbReference>
<dbReference type="GO" id="GO:0015940">
    <property type="term" value="P:pantothenate biosynthetic process"/>
    <property type="evidence" value="ECO:0007669"/>
    <property type="project" value="UniProtKB-KW"/>
</dbReference>
<evidence type="ECO:0000313" key="7">
    <source>
        <dbReference type="EMBL" id="MDT2539039.1"/>
    </source>
</evidence>
<dbReference type="InterPro" id="IPR051402">
    <property type="entry name" value="KPR-Related"/>
</dbReference>
<accession>A0AAW8T2M4</accession>
<dbReference type="Pfam" id="PF08546">
    <property type="entry name" value="ApbA_C"/>
    <property type="match status" value="1"/>
</dbReference>
<dbReference type="InterPro" id="IPR013328">
    <property type="entry name" value="6PGD_dom2"/>
</dbReference>
<keyword evidence="3 4" id="KW-0560">Oxidoreductase</keyword>
<dbReference type="InterPro" id="IPR013752">
    <property type="entry name" value="KPA_reductase"/>
</dbReference>
<dbReference type="SUPFAM" id="SSF48179">
    <property type="entry name" value="6-phosphogluconate dehydrogenase C-terminal domain-like"/>
    <property type="match status" value="1"/>
</dbReference>
<reference evidence="7" key="1">
    <citation type="submission" date="2023-03" db="EMBL/GenBank/DDBJ databases">
        <authorList>
            <person name="Shen W."/>
            <person name="Cai J."/>
        </authorList>
    </citation>
    <scope>NUCLEOTIDE SEQUENCE</scope>
    <source>
        <strain evidence="7">B646-2</strain>
    </source>
</reference>
<keyword evidence="2 4" id="KW-0521">NADP</keyword>
<dbReference type="InterPro" id="IPR008927">
    <property type="entry name" value="6-PGluconate_DH-like_C_sf"/>
</dbReference>
<dbReference type="GO" id="GO:0008677">
    <property type="term" value="F:2-dehydropantoate 2-reductase activity"/>
    <property type="evidence" value="ECO:0007669"/>
    <property type="project" value="UniProtKB-EC"/>
</dbReference>
<dbReference type="PANTHER" id="PTHR21708">
    <property type="entry name" value="PROBABLE 2-DEHYDROPANTOATE 2-REDUCTASE"/>
    <property type="match status" value="1"/>
</dbReference>
<comment type="caution">
    <text evidence="7">The sequence shown here is derived from an EMBL/GenBank/DDBJ whole genome shotgun (WGS) entry which is preliminary data.</text>
</comment>
<evidence type="ECO:0000256" key="3">
    <source>
        <dbReference type="ARBA" id="ARBA00023002"/>
    </source>
</evidence>
<evidence type="ECO:0000259" key="6">
    <source>
        <dbReference type="Pfam" id="PF08546"/>
    </source>
</evidence>
<sequence>MKFCFLGAGALGSAIGGTLARNGKEVYLVDQWQEHVDRINQEGLIFIEGEKDIRIPIKAVTDPSLLGPMDVIVVLVKSFATEAAIKQAAPLIGPETVVMSLQNGLGNEKIIEEEIGSEKIIGGKAYVGGVLKAPGKNIPGVVGKEICIGEMTGKTTERIQKIAQEFNEGGIITKISDNIKGMIWDKLLINVATGALAGITGLGYGDLYKIKDIEETAFAAIEEGINVAKANKVILMTEKPKEIWEKAAAGLPYGFKTSILQSLEKKQRSEVDFINGAVVRWGKKLNVETPVNHALTACVKGIEMRNEVTSIE</sequence>
<keyword evidence="4" id="KW-0566">Pantothenate biosynthesis</keyword>
<comment type="catalytic activity">
    <reaction evidence="4">
        <text>(R)-pantoate + NADP(+) = 2-dehydropantoate + NADPH + H(+)</text>
        <dbReference type="Rhea" id="RHEA:16233"/>
        <dbReference type="ChEBI" id="CHEBI:11561"/>
        <dbReference type="ChEBI" id="CHEBI:15378"/>
        <dbReference type="ChEBI" id="CHEBI:15980"/>
        <dbReference type="ChEBI" id="CHEBI:57783"/>
        <dbReference type="ChEBI" id="CHEBI:58349"/>
        <dbReference type="EC" id="1.1.1.169"/>
    </reaction>
</comment>
<dbReference type="Pfam" id="PF02558">
    <property type="entry name" value="ApbA"/>
    <property type="match status" value="1"/>
</dbReference>
<dbReference type="SUPFAM" id="SSF51735">
    <property type="entry name" value="NAD(P)-binding Rossmann-fold domains"/>
    <property type="match status" value="1"/>
</dbReference>
<dbReference type="InterPro" id="IPR003710">
    <property type="entry name" value="ApbA"/>
</dbReference>
<comment type="similarity">
    <text evidence="1 4">Belongs to the ketopantoate reductase family.</text>
</comment>
<dbReference type="AlphaFoldDB" id="A0AAW8T2M4"/>
<dbReference type="RefSeq" id="WP_028021212.1">
    <property type="nucleotide sequence ID" value="NZ_CABLCA010000023.1"/>
</dbReference>
<dbReference type="InterPro" id="IPR013332">
    <property type="entry name" value="KPR_N"/>
</dbReference>
<organism evidence="7 8">
    <name type="scientific">Enterococcus raffinosus</name>
    <dbReference type="NCBI Taxonomy" id="71452"/>
    <lineage>
        <taxon>Bacteria</taxon>
        <taxon>Bacillati</taxon>
        <taxon>Bacillota</taxon>
        <taxon>Bacilli</taxon>
        <taxon>Lactobacillales</taxon>
        <taxon>Enterococcaceae</taxon>
        <taxon>Enterococcus</taxon>
    </lineage>
</organism>
<dbReference type="Gene3D" id="1.10.1040.10">
    <property type="entry name" value="N-(1-d-carboxylethyl)-l-norvaline Dehydrogenase, domain 2"/>
    <property type="match status" value="1"/>
</dbReference>
<feature type="domain" description="Ketopantoate reductase N-terminal" evidence="5">
    <location>
        <begin position="4"/>
        <end position="136"/>
    </location>
</feature>
<feature type="domain" description="Ketopantoate reductase C-terminal" evidence="6">
    <location>
        <begin position="178"/>
        <end position="303"/>
    </location>
</feature>
<dbReference type="PANTHER" id="PTHR21708:SF26">
    <property type="entry name" value="2-DEHYDROPANTOATE 2-REDUCTASE"/>
    <property type="match status" value="1"/>
</dbReference>
<evidence type="ECO:0000259" key="5">
    <source>
        <dbReference type="Pfam" id="PF02558"/>
    </source>
</evidence>
<proteinExistence type="inferred from homology"/>